<comment type="caution">
    <text evidence="3">The sequence shown here is derived from an EMBL/GenBank/DDBJ whole genome shotgun (WGS) entry which is preliminary data.</text>
</comment>
<dbReference type="InterPro" id="IPR007409">
    <property type="entry name" value="Restrct_endonuc_type1_HsdR_N"/>
</dbReference>
<dbReference type="SUPFAM" id="SSF52540">
    <property type="entry name" value="P-loop containing nucleoside triphosphate hydrolases"/>
    <property type="match status" value="1"/>
</dbReference>
<evidence type="ECO:0000259" key="2">
    <source>
        <dbReference type="PROSITE" id="PS51192"/>
    </source>
</evidence>
<dbReference type="InterPro" id="IPR014001">
    <property type="entry name" value="Helicase_ATP-bd"/>
</dbReference>
<evidence type="ECO:0000313" key="3">
    <source>
        <dbReference type="EMBL" id="ORA19137.1"/>
    </source>
</evidence>
<dbReference type="CDD" id="cd18799">
    <property type="entry name" value="SF2_C_EcoAI-like"/>
    <property type="match status" value="1"/>
</dbReference>
<keyword evidence="1" id="KW-0175">Coiled coil</keyword>
<gene>
    <name evidence="3" type="ORF">BST12_18115</name>
</gene>
<dbReference type="PANTHER" id="PTHR47396">
    <property type="entry name" value="TYPE I RESTRICTION ENZYME ECOKI R PROTEIN"/>
    <property type="match status" value="1"/>
</dbReference>
<dbReference type="InterPro" id="IPR006935">
    <property type="entry name" value="Helicase/UvrB_N"/>
</dbReference>
<dbReference type="Pfam" id="PF04313">
    <property type="entry name" value="HSDR_N"/>
    <property type="match status" value="1"/>
</dbReference>
<reference evidence="3 4" key="1">
    <citation type="submission" date="2017-02" db="EMBL/GenBank/DDBJ databases">
        <title>The new phylogeny of genus Mycobacterium.</title>
        <authorList>
            <person name="Tortoli E."/>
            <person name="Trovato A."/>
            <person name="Cirillo D.M."/>
        </authorList>
    </citation>
    <scope>NUCLEOTIDE SEQUENCE [LARGE SCALE GENOMIC DNA]</scope>
    <source>
        <strain evidence="3 4">DSM 45057</strain>
    </source>
</reference>
<keyword evidence="4" id="KW-1185">Reference proteome</keyword>
<dbReference type="InterPro" id="IPR001650">
    <property type="entry name" value="Helicase_C-like"/>
</dbReference>
<dbReference type="InterPro" id="IPR013670">
    <property type="entry name" value="EcoEI_R_C_dom"/>
</dbReference>
<organism evidence="3 4">
    <name type="scientific">Mycobacterium angelicum</name>
    <dbReference type="NCBI Taxonomy" id="470074"/>
    <lineage>
        <taxon>Bacteria</taxon>
        <taxon>Bacillati</taxon>
        <taxon>Actinomycetota</taxon>
        <taxon>Actinomycetes</taxon>
        <taxon>Mycobacteriales</taxon>
        <taxon>Mycobacteriaceae</taxon>
        <taxon>Mycobacterium</taxon>
    </lineage>
</organism>
<feature type="domain" description="Helicase ATP-binding" evidence="2">
    <location>
        <begin position="365"/>
        <end position="522"/>
    </location>
</feature>
<keyword evidence="3" id="KW-0255">Endonuclease</keyword>
<protein>
    <submittedName>
        <fullName evidence="3">Restriction endonuclease subunit R</fullName>
    </submittedName>
</protein>
<dbReference type="EMBL" id="MVHE01000032">
    <property type="protein sequence ID" value="ORA19137.1"/>
    <property type="molecule type" value="Genomic_DNA"/>
</dbReference>
<dbReference type="PANTHER" id="PTHR47396:SF1">
    <property type="entry name" value="ATP-DEPENDENT HELICASE IRC3-RELATED"/>
    <property type="match status" value="1"/>
</dbReference>
<evidence type="ECO:0000313" key="4">
    <source>
        <dbReference type="Proteomes" id="UP000192284"/>
    </source>
</evidence>
<dbReference type="RefSeq" id="WP_083114495.1">
    <property type="nucleotide sequence ID" value="NZ_JACKTS010000058.1"/>
</dbReference>
<dbReference type="Pfam" id="PF13643">
    <property type="entry name" value="DUF4145"/>
    <property type="match status" value="1"/>
</dbReference>
<accession>A0A1W9ZMR5</accession>
<dbReference type="PROSITE" id="PS51192">
    <property type="entry name" value="HELICASE_ATP_BIND_1"/>
    <property type="match status" value="1"/>
</dbReference>
<dbReference type="OrthoDB" id="9776021at2"/>
<name>A0A1W9ZMR5_MYCAN</name>
<dbReference type="GO" id="GO:0009307">
    <property type="term" value="P:DNA restriction-modification system"/>
    <property type="evidence" value="ECO:0007669"/>
    <property type="project" value="UniProtKB-KW"/>
</dbReference>
<dbReference type="AlphaFoldDB" id="A0A1W9ZMR5"/>
<dbReference type="CDD" id="cd18032">
    <property type="entry name" value="DEXHc_RE_I_III_res"/>
    <property type="match status" value="1"/>
</dbReference>
<dbReference type="GO" id="GO:0005829">
    <property type="term" value="C:cytosol"/>
    <property type="evidence" value="ECO:0007669"/>
    <property type="project" value="TreeGrafter"/>
</dbReference>
<dbReference type="Pfam" id="PF00271">
    <property type="entry name" value="Helicase_C"/>
    <property type="match status" value="1"/>
</dbReference>
<dbReference type="InterPro" id="IPR050742">
    <property type="entry name" value="Helicase_Restrict-Modif_Enz"/>
</dbReference>
<keyword evidence="3" id="KW-0540">Nuclease</keyword>
<proteinExistence type="predicted"/>
<dbReference type="Gene3D" id="3.40.50.300">
    <property type="entry name" value="P-loop containing nucleotide triphosphate hydrolases"/>
    <property type="match status" value="2"/>
</dbReference>
<dbReference type="Proteomes" id="UP000192284">
    <property type="component" value="Unassembled WGS sequence"/>
</dbReference>
<dbReference type="Pfam" id="PF08463">
    <property type="entry name" value="EcoEI_R_C"/>
    <property type="match status" value="1"/>
</dbReference>
<sequence length="1138" mass="127841">MTNFDFVRAINWPGIHTDCARAESYATSDPRSSCVYSRRAVEHLVRHLYDVLALPIPYKDDLAARINDAAFRAKTGQGIAQKLNLIRKLGNTAVHEQRPIPQKAALDALRELHHVVVWAAFHYSTNPKAVPLKAPFDPRLAAKAAPLTREEVAKLAAKFKAQDEAHAKALAERDELAAAQDAEIAKLREEIKKAQAANQQVDDRDYSEAETRDRFIDVLLAEAGWPLADPKDREFEVTGMPNNEGIGYVDYVLWGTDGLPLAVVEAKRTKKSPEVGQQQAKVYADCLEATTGRRPVIFYTNGYEHWLWDDAGGYPPRQAQGFYTRDELELMIHRRHARLALTDAPIDSSIVERHYQHRAIRAIDEALSRKQREALLVMATGAGKTRTVIALVKQLMEANWVKRVLFLADRTALVNQAVNAFKRHYPSATAVNLVTEKITDGRVYVSTYPTMVNLINETDDGLRKFGPGYFDLVVIDEAHRSVYHKYRAIFEWFDSLLVGLTATPKDEVDHNTYRLFHLEDGVPTDAYSLDEAVLEGFLVPPVGVSVGTKFLRQGIRYDDLSEEEKDEWDSLDWGEDGEVPDAVSSEELNKFLFNEDTVDKVLATLMEKGYKVADGDRLGKTIVFAKNQEHAEFFQQRFDVQYPEHAGHFARTITHSMSYAQNLIDDFSISDKAPHIAISVDMLDTGIDIPEVVNLVFFKLVRSKSKFWQMIGRGTRLCPNLFGPGQDKKNFYVFDFCGNLEYFSQDLPGSEGSMQKSLNQRLFETRLGLITALDSAVPQEESEPPQGKGVESERGLRVDTAWTLHRIVVGMNPDNFLVRPYRRWVEQYTQWPAWSSLTTEAAGDIAEHLAPLPSAGTDDDEDAKRFDLLILRRQLAQLDGDAVSAERLREHVQAIATGLLNQTRIPSVAEQQTLLDEVAGDEWWVDVTLPMLELARVRLRSLLKFLEKTRKAAVYTDFEDELSEAVLVDLPGVMPGTNWERFNAKAAAYLRQHEDHVALQRLRRNKPLTPDDLLALEQMLIESGVGEPADIAQAKERAHGLGLLIRSLVGLDRQAAIEAFGSYLDGTKFTVEQIRFVNLIIEELIENGVVDPARLYESPYTDHAPTGPDALFPDAHVMGIVDVLRTVKANAAPTSVIA</sequence>
<dbReference type="GO" id="GO:0005524">
    <property type="term" value="F:ATP binding"/>
    <property type="evidence" value="ECO:0007669"/>
    <property type="project" value="UniProtKB-KW"/>
</dbReference>
<dbReference type="Gene3D" id="3.90.1570.30">
    <property type="match status" value="1"/>
</dbReference>
<dbReference type="Pfam" id="PF04851">
    <property type="entry name" value="ResIII"/>
    <property type="match status" value="1"/>
</dbReference>
<feature type="coiled-coil region" evidence="1">
    <location>
        <begin position="170"/>
        <end position="204"/>
    </location>
</feature>
<dbReference type="SMART" id="SM00487">
    <property type="entry name" value="DEXDc"/>
    <property type="match status" value="1"/>
</dbReference>
<keyword evidence="3" id="KW-0378">Hydrolase</keyword>
<evidence type="ECO:0000256" key="1">
    <source>
        <dbReference type="SAM" id="Coils"/>
    </source>
</evidence>
<dbReference type="GO" id="GO:0003677">
    <property type="term" value="F:DNA binding"/>
    <property type="evidence" value="ECO:0007669"/>
    <property type="project" value="UniProtKB-KW"/>
</dbReference>
<dbReference type="InterPro" id="IPR025285">
    <property type="entry name" value="DUF4145"/>
</dbReference>
<dbReference type="GO" id="GO:0009035">
    <property type="term" value="F:type I site-specific deoxyribonuclease activity"/>
    <property type="evidence" value="ECO:0007669"/>
    <property type="project" value="UniProtKB-EC"/>
</dbReference>
<dbReference type="InterPro" id="IPR027417">
    <property type="entry name" value="P-loop_NTPase"/>
</dbReference>